<name>A0AAW0DB08_9AGAR</name>
<dbReference type="Proteomes" id="UP001383192">
    <property type="component" value="Unassembled WGS sequence"/>
</dbReference>
<evidence type="ECO:0000256" key="1">
    <source>
        <dbReference type="SAM" id="Phobius"/>
    </source>
</evidence>
<proteinExistence type="predicted"/>
<protein>
    <submittedName>
        <fullName evidence="2">Uncharacterized protein</fullName>
    </submittedName>
</protein>
<gene>
    <name evidence="2" type="ORF">VNI00_005248</name>
</gene>
<evidence type="ECO:0000313" key="2">
    <source>
        <dbReference type="EMBL" id="KAK7049818.1"/>
    </source>
</evidence>
<keyword evidence="3" id="KW-1185">Reference proteome</keyword>
<dbReference type="AlphaFoldDB" id="A0AAW0DB08"/>
<dbReference type="EMBL" id="JAYKXP010000015">
    <property type="protein sequence ID" value="KAK7049818.1"/>
    <property type="molecule type" value="Genomic_DNA"/>
</dbReference>
<evidence type="ECO:0000313" key="3">
    <source>
        <dbReference type="Proteomes" id="UP001383192"/>
    </source>
</evidence>
<accession>A0AAW0DB08</accession>
<keyword evidence="1" id="KW-1133">Transmembrane helix</keyword>
<keyword evidence="1" id="KW-0472">Membrane</keyword>
<organism evidence="2 3">
    <name type="scientific">Paramarasmius palmivorus</name>
    <dbReference type="NCBI Taxonomy" id="297713"/>
    <lineage>
        <taxon>Eukaryota</taxon>
        <taxon>Fungi</taxon>
        <taxon>Dikarya</taxon>
        <taxon>Basidiomycota</taxon>
        <taxon>Agaricomycotina</taxon>
        <taxon>Agaricomycetes</taxon>
        <taxon>Agaricomycetidae</taxon>
        <taxon>Agaricales</taxon>
        <taxon>Marasmiineae</taxon>
        <taxon>Marasmiaceae</taxon>
        <taxon>Paramarasmius</taxon>
    </lineage>
</organism>
<reference evidence="2 3" key="1">
    <citation type="submission" date="2024-01" db="EMBL/GenBank/DDBJ databases">
        <title>A draft genome for a cacao thread blight-causing isolate of Paramarasmius palmivorus.</title>
        <authorList>
            <person name="Baruah I.K."/>
            <person name="Bukari Y."/>
            <person name="Amoako-Attah I."/>
            <person name="Meinhardt L.W."/>
            <person name="Bailey B.A."/>
            <person name="Cohen S.P."/>
        </authorList>
    </citation>
    <scope>NUCLEOTIDE SEQUENCE [LARGE SCALE GENOMIC DNA]</scope>
    <source>
        <strain evidence="2 3">GH-12</strain>
    </source>
</reference>
<feature type="transmembrane region" description="Helical" evidence="1">
    <location>
        <begin position="31"/>
        <end position="49"/>
    </location>
</feature>
<keyword evidence="1" id="KW-0812">Transmembrane</keyword>
<sequence>MPTLIFTTAKTGSNSDVETALTLSTTSSSAMSLPGSLLLTLLLIAYLLVPHIFKWRFPYQTPQDLEQYIVKLQKVIYDNSSLDRDLLGSHAEAYKRTLNGLKEQLKSIKTRMSLREPRRTNPFLWVLFRWRVIRDVDGCFVSLKALEGEVKVKVYGDGLKRD</sequence>
<comment type="caution">
    <text evidence="2">The sequence shown here is derived from an EMBL/GenBank/DDBJ whole genome shotgun (WGS) entry which is preliminary data.</text>
</comment>